<dbReference type="GO" id="GO:0000479">
    <property type="term" value="P:endonucleolytic cleavage of tricistronic rRNA transcript (SSU-rRNA, 5.8S rRNA, LSU-rRNA)"/>
    <property type="evidence" value="ECO:0007669"/>
    <property type="project" value="TreeGrafter"/>
</dbReference>
<evidence type="ECO:0000313" key="8">
    <source>
        <dbReference type="Proteomes" id="UP000708148"/>
    </source>
</evidence>
<dbReference type="FunFam" id="3.30.360.20:FF:000001">
    <property type="entry name" value="RNA terminal phosphate cyclase-like 1"/>
    <property type="match status" value="1"/>
</dbReference>
<dbReference type="InterPro" id="IPR000228">
    <property type="entry name" value="RNA3'_term_phos_cyc"/>
</dbReference>
<dbReference type="Pfam" id="PF01137">
    <property type="entry name" value="RTC"/>
    <property type="match status" value="1"/>
</dbReference>
<dbReference type="Pfam" id="PF05189">
    <property type="entry name" value="RTC_insert"/>
    <property type="match status" value="1"/>
</dbReference>
<accession>A0A8S1JI82</accession>
<dbReference type="GO" id="GO:0005730">
    <property type="term" value="C:nucleolus"/>
    <property type="evidence" value="ECO:0007669"/>
    <property type="project" value="UniProtKB-SubCell"/>
</dbReference>
<dbReference type="EMBL" id="CAJHUC010002941">
    <property type="protein sequence ID" value="CAD7704662.1"/>
    <property type="molecule type" value="Genomic_DNA"/>
</dbReference>
<dbReference type="Gene3D" id="3.30.360.20">
    <property type="entry name" value="RNA 3'-terminal phosphate cyclase, insert domain"/>
    <property type="match status" value="1"/>
</dbReference>
<keyword evidence="4" id="KW-0539">Nucleus</keyword>
<gene>
    <name evidence="7" type="ORF">OSTQU699_LOCUS10017</name>
</gene>
<evidence type="ECO:0000313" key="7">
    <source>
        <dbReference type="EMBL" id="CAD7704662.1"/>
    </source>
</evidence>
<dbReference type="InterPro" id="IPR013792">
    <property type="entry name" value="RNA3'P_cycl/enolpyr_Trfase_a/b"/>
</dbReference>
<dbReference type="CDD" id="cd00875">
    <property type="entry name" value="RNA_Cyclase_Class_I"/>
    <property type="match status" value="1"/>
</dbReference>
<evidence type="ECO:0008006" key="9">
    <source>
        <dbReference type="Google" id="ProtNLM"/>
    </source>
</evidence>
<keyword evidence="8" id="KW-1185">Reference proteome</keyword>
<comment type="caution">
    <text evidence="7">The sequence shown here is derived from an EMBL/GenBank/DDBJ whole genome shotgun (WGS) entry which is preliminary data.</text>
</comment>
<protein>
    <recommendedName>
        <fullName evidence="9">RNA 3'-terminal phosphate cyclase-like protein</fullName>
    </recommendedName>
</protein>
<dbReference type="InterPro" id="IPR013791">
    <property type="entry name" value="RNA3'-term_phos_cycl_insert"/>
</dbReference>
<dbReference type="Gene3D" id="3.65.10.20">
    <property type="entry name" value="RNA 3'-terminal phosphate cyclase domain"/>
    <property type="match status" value="1"/>
</dbReference>
<dbReference type="AlphaFoldDB" id="A0A8S1JI82"/>
<dbReference type="GO" id="GO:0004521">
    <property type="term" value="F:RNA endonuclease activity"/>
    <property type="evidence" value="ECO:0007669"/>
    <property type="project" value="TreeGrafter"/>
</dbReference>
<evidence type="ECO:0000256" key="2">
    <source>
        <dbReference type="ARBA" id="ARBA00007089"/>
    </source>
</evidence>
<proteinExistence type="inferred from homology"/>
<dbReference type="InterPro" id="IPR020719">
    <property type="entry name" value="RNA3'_term_phos_cycl-like_CS"/>
</dbReference>
<dbReference type="OrthoDB" id="1911237at2759"/>
<sequence length="376" mass="40778">MLKFTGSECFRQRLVCSTLTGRPIRIDQIRSKDEDPGLRDFEACLLRLTEKISDGCVVQINQTGTCLRYRPGFVLGGSNLVHNCGTSRSIGYFLEPLVLLAIFGKKPLSITLQGITNDDTDQGIDTWRTVTLPLIRKLCGIEDGLELQIVKRGARPGGGGEVRLRVPVVREVPSIKWTDEGMVKRIRGVAYSTKVSPQNTNRMVDGARGILNRLLADVYIFTDAVSGKQSGNSPGYGINLVAETTSGCYVSSEACASYRQGQGKGPSALQGQVAEEVLVVPEDIGKHAAAALLEEVHRGGVVDGCHQALLILLCALGPELINEVRLGPLTPYAVQMLRHVKDFFGITFSIRPENDHGTIFMSCVGVGVKNLGRRAT</sequence>
<evidence type="ECO:0000256" key="4">
    <source>
        <dbReference type="ARBA" id="ARBA00023242"/>
    </source>
</evidence>
<dbReference type="InterPro" id="IPR016443">
    <property type="entry name" value="RNA3'_term_phos_cyc_type_2"/>
</dbReference>
<dbReference type="PANTHER" id="PTHR11096:SF1">
    <property type="entry name" value="RNA 3'-TERMINAL PHOSPHATE CYCLASE-LIKE PROTEIN"/>
    <property type="match status" value="1"/>
</dbReference>
<evidence type="ECO:0000256" key="3">
    <source>
        <dbReference type="ARBA" id="ARBA00022517"/>
    </source>
</evidence>
<organism evidence="7 8">
    <name type="scientific">Ostreobium quekettii</name>
    <dbReference type="NCBI Taxonomy" id="121088"/>
    <lineage>
        <taxon>Eukaryota</taxon>
        <taxon>Viridiplantae</taxon>
        <taxon>Chlorophyta</taxon>
        <taxon>core chlorophytes</taxon>
        <taxon>Ulvophyceae</taxon>
        <taxon>TCBD clade</taxon>
        <taxon>Bryopsidales</taxon>
        <taxon>Ostreobineae</taxon>
        <taxon>Ostreobiaceae</taxon>
        <taxon>Ostreobium</taxon>
    </lineage>
</organism>
<dbReference type="InterPro" id="IPR023797">
    <property type="entry name" value="RNA3'_phos_cyclase_dom"/>
</dbReference>
<evidence type="ECO:0000256" key="1">
    <source>
        <dbReference type="ARBA" id="ARBA00004604"/>
    </source>
</evidence>
<feature type="domain" description="RNA 3'-terminal phosphate cyclase" evidence="5">
    <location>
        <begin position="3"/>
        <end position="350"/>
    </location>
</feature>
<evidence type="ECO:0000259" key="6">
    <source>
        <dbReference type="Pfam" id="PF05189"/>
    </source>
</evidence>
<dbReference type="SUPFAM" id="SSF55205">
    <property type="entry name" value="EPT/RTPC-like"/>
    <property type="match status" value="1"/>
</dbReference>
<dbReference type="NCBIfam" id="TIGR03400">
    <property type="entry name" value="18S_RNA_Rcl1p"/>
    <property type="match status" value="1"/>
</dbReference>
<reference evidence="7" key="1">
    <citation type="submission" date="2020-12" db="EMBL/GenBank/DDBJ databases">
        <authorList>
            <person name="Iha C."/>
        </authorList>
    </citation>
    <scope>NUCLEOTIDE SEQUENCE</scope>
</reference>
<comment type="subcellular location">
    <subcellularLocation>
        <location evidence="1">Nucleus</location>
        <location evidence="1">Nucleolus</location>
    </subcellularLocation>
</comment>
<feature type="domain" description="RNA 3'-terminal phosphate cyclase insert" evidence="6">
    <location>
        <begin position="178"/>
        <end position="296"/>
    </location>
</feature>
<keyword evidence="3" id="KW-0690">Ribosome biogenesis</keyword>
<evidence type="ECO:0000259" key="5">
    <source>
        <dbReference type="Pfam" id="PF01137"/>
    </source>
</evidence>
<dbReference type="Proteomes" id="UP000708148">
    <property type="component" value="Unassembled WGS sequence"/>
</dbReference>
<comment type="similarity">
    <text evidence="2">Belongs to the RNA 3'-terminal cyclase family. Type 2 subfamily.</text>
</comment>
<dbReference type="PANTHER" id="PTHR11096">
    <property type="entry name" value="RNA 3' TERMINAL PHOSPHATE CYCLASE"/>
    <property type="match status" value="1"/>
</dbReference>
<dbReference type="PIRSF" id="PIRSF005378">
    <property type="entry name" value="RNA3'_term_phos_cycl_euk"/>
    <property type="match status" value="1"/>
</dbReference>
<name>A0A8S1JI82_9CHLO</name>
<dbReference type="InterPro" id="IPR037136">
    <property type="entry name" value="RNA3'_phos_cyclase_dom_sf"/>
</dbReference>
<dbReference type="InterPro" id="IPR036553">
    <property type="entry name" value="RPTC_insert"/>
</dbReference>
<dbReference type="PROSITE" id="PS01287">
    <property type="entry name" value="RTC"/>
    <property type="match status" value="1"/>
</dbReference>